<keyword evidence="3" id="KW-1185">Reference proteome</keyword>
<dbReference type="EMBL" id="CP141615">
    <property type="protein sequence ID" value="WRP17470.1"/>
    <property type="molecule type" value="Genomic_DNA"/>
</dbReference>
<dbReference type="Proteomes" id="UP001332192">
    <property type="component" value="Chromosome"/>
</dbReference>
<accession>A0ABZ1BXE2</accession>
<evidence type="ECO:0000256" key="1">
    <source>
        <dbReference type="SAM" id="SignalP"/>
    </source>
</evidence>
<evidence type="ECO:0000313" key="3">
    <source>
        <dbReference type="Proteomes" id="UP001332192"/>
    </source>
</evidence>
<evidence type="ECO:0000313" key="2">
    <source>
        <dbReference type="EMBL" id="WRP17470.1"/>
    </source>
</evidence>
<keyword evidence="1" id="KW-0732">Signal</keyword>
<gene>
    <name evidence="2" type="ORF">U7230_00180</name>
</gene>
<protein>
    <submittedName>
        <fullName evidence="2">Uncharacterized protein</fullName>
    </submittedName>
</protein>
<feature type="chain" id="PRO_5046684716" evidence="1">
    <location>
        <begin position="19"/>
        <end position="258"/>
    </location>
</feature>
<dbReference type="RefSeq" id="WP_324716740.1">
    <property type="nucleotide sequence ID" value="NZ_CP141615.1"/>
</dbReference>
<proteinExistence type="predicted"/>
<organism evidence="2 3">
    <name type="scientific">Carboxydichorda subterranea</name>
    <dbReference type="NCBI Taxonomy" id="3109565"/>
    <lineage>
        <taxon>Bacteria</taxon>
        <taxon>Bacillati</taxon>
        <taxon>Bacillota</taxon>
        <taxon>Limnochordia</taxon>
        <taxon>Limnochordales</taxon>
        <taxon>Geochordaceae</taxon>
        <taxon>Carboxydichorda</taxon>
    </lineage>
</organism>
<reference evidence="2 3" key="1">
    <citation type="journal article" date="2024" name="Front. Microbiol.">
        <title>Novel thermophilic genera Geochorda gen. nov. and Carboxydochorda gen. nov. from the deep terrestrial subsurface reveal the ecophysiological diversity in the class Limnochordia.</title>
        <authorList>
            <person name="Karnachuk O.V."/>
            <person name="Lukina A.P."/>
            <person name="Avakyan M.R."/>
            <person name="Kadnikov V.V."/>
            <person name="Begmatov S."/>
            <person name="Beletsky A.V."/>
            <person name="Vlasova K.G."/>
            <person name="Novikov A.A."/>
            <person name="Shcherbakova V.A."/>
            <person name="Mardanov A.V."/>
            <person name="Ravin N.V."/>
        </authorList>
    </citation>
    <scope>NUCLEOTIDE SEQUENCE [LARGE SCALE GENOMIC DNA]</scope>
    <source>
        <strain evidence="2 3">L945</strain>
    </source>
</reference>
<name>A0ABZ1BXE2_9FIRM</name>
<sequence length="258" mass="28775">MKRFKALFFVMVTGLVLAAGAAASAQYNPNGEALPSGATEQEVYYFNPDNQAWESIGSGNADQRARSWNSGPLQGNCNKAYWDITFTSHASVAQWIDWSLATSRKDWRIRKPGQYASDSIDFTIASNNDVVVSFDGFGDLEYLGDRVEDPQLQYTIPTYFGVGASFAEANANGWVRAADLNETTYTFPNSEDLHQGFQLKFWQRLDVQKSNSSSEYENVGTVRLAVTNLKFWIDGQTGRYAQDQFGTPPTEEYVPSTI</sequence>
<feature type="signal peptide" evidence="1">
    <location>
        <begin position="1"/>
        <end position="18"/>
    </location>
</feature>